<evidence type="ECO:0000256" key="1">
    <source>
        <dbReference type="SAM" id="MobiDB-lite"/>
    </source>
</evidence>
<gene>
    <name evidence="2" type="ORF">BN1232_06021</name>
</gene>
<name>A0A0E4CRC4_MYCLN</name>
<protein>
    <submittedName>
        <fullName evidence="2">Uncharacterized protein</fullName>
    </submittedName>
</protein>
<reference evidence="2 3" key="1">
    <citation type="submission" date="2015-03" db="EMBL/GenBank/DDBJ databases">
        <authorList>
            <person name="Urmite Genomes"/>
        </authorList>
    </citation>
    <scope>NUCLEOTIDE SEQUENCE [LARGE SCALE GENOMIC DNA]</scope>
    <source>
        <strain evidence="2 3">CSUR P1491</strain>
    </source>
</reference>
<dbReference type="EMBL" id="CTEE01000002">
    <property type="protein sequence ID" value="CQD24041.1"/>
    <property type="molecule type" value="Genomic_DNA"/>
</dbReference>
<proteinExistence type="predicted"/>
<accession>A0A0E4CRC4</accession>
<dbReference type="Proteomes" id="UP000199251">
    <property type="component" value="Unassembled WGS sequence"/>
</dbReference>
<dbReference type="AlphaFoldDB" id="A0A0E4CRC4"/>
<evidence type="ECO:0000313" key="2">
    <source>
        <dbReference type="EMBL" id="CQD24041.1"/>
    </source>
</evidence>
<evidence type="ECO:0000313" key="3">
    <source>
        <dbReference type="Proteomes" id="UP000199251"/>
    </source>
</evidence>
<sequence length="92" mass="9576">MVAPVLRRVLLGDNPIRAVMGQAEFDQPPQIKVLAVFGQPGRVTSGLPGGTLPRIVRADPEAFTGAAAGALGPQRTAGAAPKRQIRPSDRTP</sequence>
<organism evidence="2 3">
    <name type="scientific">Mycobacterium lentiflavum</name>
    <dbReference type="NCBI Taxonomy" id="141349"/>
    <lineage>
        <taxon>Bacteria</taxon>
        <taxon>Bacillati</taxon>
        <taxon>Actinomycetota</taxon>
        <taxon>Actinomycetes</taxon>
        <taxon>Mycobacteriales</taxon>
        <taxon>Mycobacteriaceae</taxon>
        <taxon>Mycobacterium</taxon>
        <taxon>Mycobacterium simiae complex</taxon>
    </lineage>
</organism>
<feature type="region of interest" description="Disordered" evidence="1">
    <location>
        <begin position="68"/>
        <end position="92"/>
    </location>
</feature>